<dbReference type="InterPro" id="IPR017850">
    <property type="entry name" value="Alkaline_phosphatase_core_sf"/>
</dbReference>
<evidence type="ECO:0000313" key="6">
    <source>
        <dbReference type="RefSeq" id="XP_002731888.1"/>
    </source>
</evidence>
<reference evidence="6" key="1">
    <citation type="submission" date="2025-08" db="UniProtKB">
        <authorList>
            <consortium name="RefSeq"/>
        </authorList>
    </citation>
    <scope>IDENTIFICATION</scope>
    <source>
        <tissue evidence="6">Testes</tissue>
    </source>
</reference>
<evidence type="ECO:0000259" key="4">
    <source>
        <dbReference type="Pfam" id="PF00884"/>
    </source>
</evidence>
<keyword evidence="3" id="KW-1133">Transmembrane helix</keyword>
<name>A0ABM0GKI3_SACKO</name>
<keyword evidence="3" id="KW-0812">Transmembrane</keyword>
<sequence length="516" mass="57558">MKVSTKHIRMSVLVYMAVFILVVFVCVHSSGSKPNIVVLFADDVGYGDLACYGHPASYTPNLDGMAKNGMLFTSFYSAANLCSPSRAALLTGRYHIRSGIYPFVLGPDSTGGLPRNETTIANILKQQGYHTAMIGKWDLGIGKDMVHFPMHYGFDKYYGVPYVHGACPCETCFYPHEGCQQSVIGGDKCGFDKTYCPLFQNMRIIQQPVDLLTLAEKYVDFAKDFITDSANAGESFFLYLAYNHCHFPQFAGKRFHNFTQRGIYGDSLAEIDWSVGEILQQLRHSQIENNTLVFFTSDNGAALRDWYNGGSSGMLKCGKATTYEGGHRVPAIAYWPGQITAGVSSRDFLTTLDLLPTITKLSGSVLPKVTIDGMDMSSVLFGQAKSARDNLLYYPAYPDKKIGAYAIRYKHYKAHFYTEGSPQSGMYNADTDCHPNNTLHHDPPLLYDLDRDPGELYNMNKEPQYKDVLEEIKQVKTKLEDAMIWGTSQVNKPKDPRLEPCCIPGCDPFPSCCRCD</sequence>
<dbReference type="SUPFAM" id="SSF53649">
    <property type="entry name" value="Alkaline phosphatase-like"/>
    <property type="match status" value="1"/>
</dbReference>
<dbReference type="Gene3D" id="3.30.1120.10">
    <property type="match status" value="1"/>
</dbReference>
<dbReference type="PANTHER" id="PTHR42693">
    <property type="entry name" value="ARYLSULFATASE FAMILY MEMBER"/>
    <property type="match status" value="1"/>
</dbReference>
<protein>
    <submittedName>
        <fullName evidence="6">Arylsulfatase A-like</fullName>
    </submittedName>
</protein>
<dbReference type="Pfam" id="PF00884">
    <property type="entry name" value="Sulfatase"/>
    <property type="match status" value="1"/>
</dbReference>
<evidence type="ECO:0000256" key="1">
    <source>
        <dbReference type="ARBA" id="ARBA00001913"/>
    </source>
</evidence>
<keyword evidence="5" id="KW-1185">Reference proteome</keyword>
<dbReference type="Proteomes" id="UP000694865">
    <property type="component" value="Unplaced"/>
</dbReference>
<dbReference type="GeneID" id="100378105"/>
<feature type="transmembrane region" description="Helical" evidence="3">
    <location>
        <begin position="12"/>
        <end position="31"/>
    </location>
</feature>
<dbReference type="Pfam" id="PF14707">
    <property type="entry name" value="Sulfatase_C"/>
    <property type="match status" value="1"/>
</dbReference>
<dbReference type="Gene3D" id="3.40.720.10">
    <property type="entry name" value="Alkaline Phosphatase, subunit A"/>
    <property type="match status" value="1"/>
</dbReference>
<keyword evidence="3" id="KW-0472">Membrane</keyword>
<dbReference type="InterPro" id="IPR000917">
    <property type="entry name" value="Sulfatase_N"/>
</dbReference>
<evidence type="ECO:0000256" key="3">
    <source>
        <dbReference type="SAM" id="Phobius"/>
    </source>
</evidence>
<feature type="domain" description="Sulfatase N-terminal" evidence="4">
    <location>
        <begin position="34"/>
        <end position="363"/>
    </location>
</feature>
<comment type="similarity">
    <text evidence="2">Belongs to the sulfatase family.</text>
</comment>
<evidence type="ECO:0000256" key="2">
    <source>
        <dbReference type="ARBA" id="ARBA00008779"/>
    </source>
</evidence>
<comment type="cofactor">
    <cofactor evidence="1">
        <name>Ca(2+)</name>
        <dbReference type="ChEBI" id="CHEBI:29108"/>
    </cofactor>
</comment>
<evidence type="ECO:0000313" key="5">
    <source>
        <dbReference type="Proteomes" id="UP000694865"/>
    </source>
</evidence>
<accession>A0ABM0GKI3</accession>
<gene>
    <name evidence="6" type="primary">LOC100378105</name>
</gene>
<proteinExistence type="inferred from homology"/>
<dbReference type="RefSeq" id="XP_002731888.1">
    <property type="nucleotide sequence ID" value="XM_002731842.2"/>
</dbReference>
<dbReference type="PANTHER" id="PTHR42693:SF11">
    <property type="entry name" value="ARYLSULFATASE A"/>
    <property type="match status" value="1"/>
</dbReference>
<organism evidence="5 6">
    <name type="scientific">Saccoglossus kowalevskii</name>
    <name type="common">Acorn worm</name>
    <dbReference type="NCBI Taxonomy" id="10224"/>
    <lineage>
        <taxon>Eukaryota</taxon>
        <taxon>Metazoa</taxon>
        <taxon>Hemichordata</taxon>
        <taxon>Enteropneusta</taxon>
        <taxon>Harrimaniidae</taxon>
        <taxon>Saccoglossus</taxon>
    </lineage>
</organism>
<dbReference type="InterPro" id="IPR050738">
    <property type="entry name" value="Sulfatase"/>
</dbReference>